<dbReference type="EMBL" id="CH963848">
    <property type="protein sequence ID" value="EDW73729.1"/>
    <property type="molecule type" value="Genomic_DNA"/>
</dbReference>
<dbReference type="SUPFAM" id="SSF54695">
    <property type="entry name" value="POZ domain"/>
    <property type="match status" value="1"/>
</dbReference>
<accession>B4MNP0</accession>
<dbReference type="STRING" id="7260.B4MNP0"/>
<dbReference type="PANTHER" id="PTHR22667">
    <property type="entry name" value="AT01380P-RELATED"/>
    <property type="match status" value="1"/>
</dbReference>
<dbReference type="PhylomeDB" id="B4MNP0"/>
<evidence type="ECO:0000313" key="4">
    <source>
        <dbReference type="EMBL" id="EDW73729.1"/>
    </source>
</evidence>
<dbReference type="SMART" id="SM00225">
    <property type="entry name" value="BTB"/>
    <property type="match status" value="1"/>
</dbReference>
<dbReference type="Pfam" id="PF07707">
    <property type="entry name" value="BACK"/>
    <property type="match status" value="1"/>
</dbReference>
<name>B4MNP0_DROWI</name>
<dbReference type="InterPro" id="IPR031750">
    <property type="entry name" value="DUF4734"/>
</dbReference>
<evidence type="ECO:0008006" key="6">
    <source>
        <dbReference type="Google" id="ProtNLM"/>
    </source>
</evidence>
<dbReference type="InterPro" id="IPR011705">
    <property type="entry name" value="BACK"/>
</dbReference>
<protein>
    <recommendedName>
        <fullName evidence="6">BACK domain-containing protein</fullName>
    </recommendedName>
</protein>
<keyword evidence="5" id="KW-1185">Reference proteome</keyword>
<evidence type="ECO:0000259" key="2">
    <source>
        <dbReference type="SMART" id="SM00225"/>
    </source>
</evidence>
<dbReference type="Gene3D" id="1.25.40.420">
    <property type="match status" value="1"/>
</dbReference>
<evidence type="ECO:0000259" key="3">
    <source>
        <dbReference type="SMART" id="SM00875"/>
    </source>
</evidence>
<dbReference type="SMART" id="SM00875">
    <property type="entry name" value="BACK"/>
    <property type="match status" value="1"/>
</dbReference>
<dbReference type="Gene3D" id="3.30.710.10">
    <property type="entry name" value="Potassium Channel Kv1.1, Chain A"/>
    <property type="match status" value="1"/>
</dbReference>
<evidence type="ECO:0000313" key="5">
    <source>
        <dbReference type="Proteomes" id="UP000007798"/>
    </source>
</evidence>
<gene>
    <name evidence="4" type="primary">Dwil\GK19618</name>
    <name evidence="4" type="ORF">Dwil_GK19618</name>
</gene>
<organism evidence="4 5">
    <name type="scientific">Drosophila willistoni</name>
    <name type="common">Fruit fly</name>
    <dbReference type="NCBI Taxonomy" id="7260"/>
    <lineage>
        <taxon>Eukaryota</taxon>
        <taxon>Metazoa</taxon>
        <taxon>Ecdysozoa</taxon>
        <taxon>Arthropoda</taxon>
        <taxon>Hexapoda</taxon>
        <taxon>Insecta</taxon>
        <taxon>Pterygota</taxon>
        <taxon>Neoptera</taxon>
        <taxon>Endopterygota</taxon>
        <taxon>Diptera</taxon>
        <taxon>Brachycera</taxon>
        <taxon>Muscomorpha</taxon>
        <taxon>Ephydroidea</taxon>
        <taxon>Drosophilidae</taxon>
        <taxon>Drosophila</taxon>
        <taxon>Sophophora</taxon>
    </lineage>
</organism>
<dbReference type="InterPro" id="IPR011333">
    <property type="entry name" value="SKP1/BTB/POZ_sf"/>
</dbReference>
<proteinExistence type="predicted"/>
<dbReference type="Pfam" id="PF00651">
    <property type="entry name" value="BTB"/>
    <property type="match status" value="1"/>
</dbReference>
<evidence type="ECO:0000256" key="1">
    <source>
        <dbReference type="SAM" id="MobiDB-lite"/>
    </source>
</evidence>
<feature type="compositionally biased region" description="Polar residues" evidence="1">
    <location>
        <begin position="10"/>
        <end position="24"/>
    </location>
</feature>
<dbReference type="CDD" id="cd18186">
    <property type="entry name" value="BTB_POZ_ZBTB_KLHL-like"/>
    <property type="match status" value="1"/>
</dbReference>
<reference evidence="4 5" key="1">
    <citation type="journal article" date="2007" name="Nature">
        <title>Evolution of genes and genomes on the Drosophila phylogeny.</title>
        <authorList>
            <consortium name="Drosophila 12 Genomes Consortium"/>
            <person name="Clark A.G."/>
            <person name="Eisen M.B."/>
            <person name="Smith D.R."/>
            <person name="Bergman C.M."/>
            <person name="Oliver B."/>
            <person name="Markow T.A."/>
            <person name="Kaufman T.C."/>
            <person name="Kellis M."/>
            <person name="Gelbart W."/>
            <person name="Iyer V.N."/>
            <person name="Pollard D.A."/>
            <person name="Sackton T.B."/>
            <person name="Larracuente A.M."/>
            <person name="Singh N.D."/>
            <person name="Abad J.P."/>
            <person name="Abt D.N."/>
            <person name="Adryan B."/>
            <person name="Aguade M."/>
            <person name="Akashi H."/>
            <person name="Anderson W.W."/>
            <person name="Aquadro C.F."/>
            <person name="Ardell D.H."/>
            <person name="Arguello R."/>
            <person name="Artieri C.G."/>
            <person name="Barbash D.A."/>
            <person name="Barker D."/>
            <person name="Barsanti P."/>
            <person name="Batterham P."/>
            <person name="Batzoglou S."/>
            <person name="Begun D."/>
            <person name="Bhutkar A."/>
            <person name="Blanco E."/>
            <person name="Bosak S.A."/>
            <person name="Bradley R.K."/>
            <person name="Brand A.D."/>
            <person name="Brent M.R."/>
            <person name="Brooks A.N."/>
            <person name="Brown R.H."/>
            <person name="Butlin R.K."/>
            <person name="Caggese C."/>
            <person name="Calvi B.R."/>
            <person name="Bernardo de Carvalho A."/>
            <person name="Caspi A."/>
            <person name="Castrezana S."/>
            <person name="Celniker S.E."/>
            <person name="Chang J.L."/>
            <person name="Chapple C."/>
            <person name="Chatterji S."/>
            <person name="Chinwalla A."/>
            <person name="Civetta A."/>
            <person name="Clifton S.W."/>
            <person name="Comeron J.M."/>
            <person name="Costello J.C."/>
            <person name="Coyne J.A."/>
            <person name="Daub J."/>
            <person name="David R.G."/>
            <person name="Delcher A.L."/>
            <person name="Delehaunty K."/>
            <person name="Do C.B."/>
            <person name="Ebling H."/>
            <person name="Edwards K."/>
            <person name="Eickbush T."/>
            <person name="Evans J.D."/>
            <person name="Filipski A."/>
            <person name="Findeiss S."/>
            <person name="Freyhult E."/>
            <person name="Fulton L."/>
            <person name="Fulton R."/>
            <person name="Garcia A.C."/>
            <person name="Gardiner A."/>
            <person name="Garfield D.A."/>
            <person name="Garvin B.E."/>
            <person name="Gibson G."/>
            <person name="Gilbert D."/>
            <person name="Gnerre S."/>
            <person name="Godfrey J."/>
            <person name="Good R."/>
            <person name="Gotea V."/>
            <person name="Gravely B."/>
            <person name="Greenberg A.J."/>
            <person name="Griffiths-Jones S."/>
            <person name="Gross S."/>
            <person name="Guigo R."/>
            <person name="Gustafson E.A."/>
            <person name="Haerty W."/>
            <person name="Hahn M.W."/>
            <person name="Halligan D.L."/>
            <person name="Halpern A.L."/>
            <person name="Halter G.M."/>
            <person name="Han M.V."/>
            <person name="Heger A."/>
            <person name="Hillier L."/>
            <person name="Hinrichs A.S."/>
            <person name="Holmes I."/>
            <person name="Hoskins R.A."/>
            <person name="Hubisz M.J."/>
            <person name="Hultmark D."/>
            <person name="Huntley M.A."/>
            <person name="Jaffe D.B."/>
            <person name="Jagadeeshan S."/>
            <person name="Jeck W.R."/>
            <person name="Johnson J."/>
            <person name="Jones C.D."/>
            <person name="Jordan W.C."/>
            <person name="Karpen G.H."/>
            <person name="Kataoka E."/>
            <person name="Keightley P.D."/>
            <person name="Kheradpour P."/>
            <person name="Kirkness E.F."/>
            <person name="Koerich L.B."/>
            <person name="Kristiansen K."/>
            <person name="Kudrna D."/>
            <person name="Kulathinal R.J."/>
            <person name="Kumar S."/>
            <person name="Kwok R."/>
            <person name="Lander E."/>
            <person name="Langley C.H."/>
            <person name="Lapoint R."/>
            <person name="Lazzaro B.P."/>
            <person name="Lee S.J."/>
            <person name="Levesque L."/>
            <person name="Li R."/>
            <person name="Lin C.F."/>
            <person name="Lin M.F."/>
            <person name="Lindblad-Toh K."/>
            <person name="Llopart A."/>
            <person name="Long M."/>
            <person name="Low L."/>
            <person name="Lozovsky E."/>
            <person name="Lu J."/>
            <person name="Luo M."/>
            <person name="Machado C.A."/>
            <person name="Makalowski W."/>
            <person name="Marzo M."/>
            <person name="Matsuda M."/>
            <person name="Matzkin L."/>
            <person name="McAllister B."/>
            <person name="McBride C.S."/>
            <person name="McKernan B."/>
            <person name="McKernan K."/>
            <person name="Mendez-Lago M."/>
            <person name="Minx P."/>
            <person name="Mollenhauer M.U."/>
            <person name="Montooth K."/>
            <person name="Mount S.M."/>
            <person name="Mu X."/>
            <person name="Myers E."/>
            <person name="Negre B."/>
            <person name="Newfeld S."/>
            <person name="Nielsen R."/>
            <person name="Noor M.A."/>
            <person name="O'Grady P."/>
            <person name="Pachter L."/>
            <person name="Papaceit M."/>
            <person name="Parisi M.J."/>
            <person name="Parisi M."/>
            <person name="Parts L."/>
            <person name="Pedersen J.S."/>
            <person name="Pesole G."/>
            <person name="Phillippy A.M."/>
            <person name="Ponting C.P."/>
            <person name="Pop M."/>
            <person name="Porcelli D."/>
            <person name="Powell J.R."/>
            <person name="Prohaska S."/>
            <person name="Pruitt K."/>
            <person name="Puig M."/>
            <person name="Quesneville H."/>
            <person name="Ram K.R."/>
            <person name="Rand D."/>
            <person name="Rasmussen M.D."/>
            <person name="Reed L.K."/>
            <person name="Reenan R."/>
            <person name="Reily A."/>
            <person name="Remington K.A."/>
            <person name="Rieger T.T."/>
            <person name="Ritchie M.G."/>
            <person name="Robin C."/>
            <person name="Rogers Y.H."/>
            <person name="Rohde C."/>
            <person name="Rozas J."/>
            <person name="Rubenfield M.J."/>
            <person name="Ruiz A."/>
            <person name="Russo S."/>
            <person name="Salzberg S.L."/>
            <person name="Sanchez-Gracia A."/>
            <person name="Saranga D.J."/>
            <person name="Sato H."/>
            <person name="Schaeffer S.W."/>
            <person name="Schatz M.C."/>
            <person name="Schlenke T."/>
            <person name="Schwartz R."/>
            <person name="Segarra C."/>
            <person name="Singh R.S."/>
            <person name="Sirot L."/>
            <person name="Sirota M."/>
            <person name="Sisneros N.B."/>
            <person name="Smith C.D."/>
            <person name="Smith T.F."/>
            <person name="Spieth J."/>
            <person name="Stage D.E."/>
            <person name="Stark A."/>
            <person name="Stephan W."/>
            <person name="Strausberg R.L."/>
            <person name="Strempel S."/>
            <person name="Sturgill D."/>
            <person name="Sutton G."/>
            <person name="Sutton G.G."/>
            <person name="Tao W."/>
            <person name="Teichmann S."/>
            <person name="Tobari Y.N."/>
            <person name="Tomimura Y."/>
            <person name="Tsolas J.M."/>
            <person name="Valente V.L."/>
            <person name="Venter E."/>
            <person name="Venter J.C."/>
            <person name="Vicario S."/>
            <person name="Vieira F.G."/>
            <person name="Vilella A.J."/>
            <person name="Villasante A."/>
            <person name="Walenz B."/>
            <person name="Wang J."/>
            <person name="Wasserman M."/>
            <person name="Watts T."/>
            <person name="Wilson D."/>
            <person name="Wilson R.K."/>
            <person name="Wing R.A."/>
            <person name="Wolfner M.F."/>
            <person name="Wong A."/>
            <person name="Wong G.K."/>
            <person name="Wu C.I."/>
            <person name="Wu G."/>
            <person name="Yamamoto D."/>
            <person name="Yang H.P."/>
            <person name="Yang S.P."/>
            <person name="Yorke J.A."/>
            <person name="Yoshida K."/>
            <person name="Zdobnov E."/>
            <person name="Zhang P."/>
            <person name="Zhang Y."/>
            <person name="Zimin A.V."/>
            <person name="Baldwin J."/>
            <person name="Abdouelleil A."/>
            <person name="Abdulkadir J."/>
            <person name="Abebe A."/>
            <person name="Abera B."/>
            <person name="Abreu J."/>
            <person name="Acer S.C."/>
            <person name="Aftuck L."/>
            <person name="Alexander A."/>
            <person name="An P."/>
            <person name="Anderson E."/>
            <person name="Anderson S."/>
            <person name="Arachi H."/>
            <person name="Azer M."/>
            <person name="Bachantsang P."/>
            <person name="Barry A."/>
            <person name="Bayul T."/>
            <person name="Berlin A."/>
            <person name="Bessette D."/>
            <person name="Bloom T."/>
            <person name="Blye J."/>
            <person name="Boguslavskiy L."/>
            <person name="Bonnet C."/>
            <person name="Boukhgalter B."/>
            <person name="Bourzgui I."/>
            <person name="Brown A."/>
            <person name="Cahill P."/>
            <person name="Channer S."/>
            <person name="Cheshatsang Y."/>
            <person name="Chuda L."/>
            <person name="Citroen M."/>
            <person name="Collymore A."/>
            <person name="Cooke P."/>
            <person name="Costello M."/>
            <person name="D'Aco K."/>
            <person name="Daza R."/>
            <person name="De Haan G."/>
            <person name="DeGray S."/>
            <person name="DeMaso C."/>
            <person name="Dhargay N."/>
            <person name="Dooley K."/>
            <person name="Dooley E."/>
            <person name="Doricent M."/>
            <person name="Dorje P."/>
            <person name="Dorjee K."/>
            <person name="Dupes A."/>
            <person name="Elong R."/>
            <person name="Falk J."/>
            <person name="Farina A."/>
            <person name="Faro S."/>
            <person name="Ferguson D."/>
            <person name="Fisher S."/>
            <person name="Foley C.D."/>
            <person name="Franke A."/>
            <person name="Friedrich D."/>
            <person name="Gadbois L."/>
            <person name="Gearin G."/>
            <person name="Gearin C.R."/>
            <person name="Giannoukos G."/>
            <person name="Goode T."/>
            <person name="Graham J."/>
            <person name="Grandbois E."/>
            <person name="Grewal S."/>
            <person name="Gyaltsen K."/>
            <person name="Hafez N."/>
            <person name="Hagos B."/>
            <person name="Hall J."/>
            <person name="Henson C."/>
            <person name="Hollinger A."/>
            <person name="Honan T."/>
            <person name="Huard M.D."/>
            <person name="Hughes L."/>
            <person name="Hurhula B."/>
            <person name="Husby M.E."/>
            <person name="Kamat A."/>
            <person name="Kanga B."/>
            <person name="Kashin S."/>
            <person name="Khazanovich D."/>
            <person name="Kisner P."/>
            <person name="Lance K."/>
            <person name="Lara M."/>
            <person name="Lee W."/>
            <person name="Lennon N."/>
            <person name="Letendre F."/>
            <person name="LeVine R."/>
            <person name="Lipovsky A."/>
            <person name="Liu X."/>
            <person name="Liu J."/>
            <person name="Liu S."/>
            <person name="Lokyitsang T."/>
            <person name="Lokyitsang Y."/>
            <person name="Lubonja R."/>
            <person name="Lui A."/>
            <person name="MacDonald P."/>
            <person name="Magnisalis V."/>
            <person name="Maru K."/>
            <person name="Matthews C."/>
            <person name="McCusker W."/>
            <person name="McDonough S."/>
            <person name="Mehta T."/>
            <person name="Meldrim J."/>
            <person name="Meneus L."/>
            <person name="Mihai O."/>
            <person name="Mihalev A."/>
            <person name="Mihova T."/>
            <person name="Mittelman R."/>
            <person name="Mlenga V."/>
            <person name="Montmayeur A."/>
            <person name="Mulrain L."/>
            <person name="Navidi A."/>
            <person name="Naylor J."/>
            <person name="Negash T."/>
            <person name="Nguyen T."/>
            <person name="Nguyen N."/>
            <person name="Nicol R."/>
            <person name="Norbu C."/>
            <person name="Norbu N."/>
            <person name="Novod N."/>
            <person name="O'Neill B."/>
            <person name="Osman S."/>
            <person name="Markiewicz E."/>
            <person name="Oyono O.L."/>
            <person name="Patti C."/>
            <person name="Phunkhang P."/>
            <person name="Pierre F."/>
            <person name="Priest M."/>
            <person name="Raghuraman S."/>
            <person name="Rege F."/>
            <person name="Reyes R."/>
            <person name="Rise C."/>
            <person name="Rogov P."/>
            <person name="Ross K."/>
            <person name="Ryan E."/>
            <person name="Settipalli S."/>
            <person name="Shea T."/>
            <person name="Sherpa N."/>
            <person name="Shi L."/>
            <person name="Shih D."/>
            <person name="Sparrow T."/>
            <person name="Spaulding J."/>
            <person name="Stalker J."/>
            <person name="Stange-Thomann N."/>
            <person name="Stavropoulos S."/>
            <person name="Stone C."/>
            <person name="Strader C."/>
            <person name="Tesfaye S."/>
            <person name="Thomson T."/>
            <person name="Thoulutsang Y."/>
            <person name="Thoulutsang D."/>
            <person name="Topham K."/>
            <person name="Topping I."/>
            <person name="Tsamla T."/>
            <person name="Vassiliev H."/>
            <person name="Vo A."/>
            <person name="Wangchuk T."/>
            <person name="Wangdi T."/>
            <person name="Weiand M."/>
            <person name="Wilkinson J."/>
            <person name="Wilson A."/>
            <person name="Yadav S."/>
            <person name="Young G."/>
            <person name="Yu Q."/>
            <person name="Zembek L."/>
            <person name="Zhong D."/>
            <person name="Zimmer A."/>
            <person name="Zwirko Z."/>
            <person name="Jaffe D.B."/>
            <person name="Alvarez P."/>
            <person name="Brockman W."/>
            <person name="Butler J."/>
            <person name="Chin C."/>
            <person name="Gnerre S."/>
            <person name="Grabherr M."/>
            <person name="Kleber M."/>
            <person name="Mauceli E."/>
            <person name="MacCallum I."/>
        </authorList>
    </citation>
    <scope>NUCLEOTIDE SEQUENCE [LARGE SCALE GENOMIC DNA]</scope>
    <source>
        <strain evidence="5">Tucson 14030-0811.24</strain>
    </source>
</reference>
<dbReference type="PANTHER" id="PTHR22667:SF0">
    <property type="entry name" value="AT01380P-RELATED"/>
    <property type="match status" value="1"/>
</dbReference>
<feature type="region of interest" description="Disordered" evidence="1">
    <location>
        <begin position="1"/>
        <end position="45"/>
    </location>
</feature>
<dbReference type="eggNOG" id="ENOG502SKSY">
    <property type="taxonomic scope" value="Eukaryota"/>
</dbReference>
<dbReference type="OMA" id="ITSRMYE"/>
<dbReference type="Pfam" id="PF15881">
    <property type="entry name" value="DUF4734"/>
    <property type="match status" value="1"/>
</dbReference>
<dbReference type="InterPro" id="IPR000210">
    <property type="entry name" value="BTB/POZ_dom"/>
</dbReference>
<dbReference type="Proteomes" id="UP000007798">
    <property type="component" value="Unassembled WGS sequence"/>
</dbReference>
<dbReference type="HOGENOM" id="CLU_042340_1_0_1"/>
<dbReference type="KEGG" id="dwi:6639803"/>
<dbReference type="InParanoid" id="B4MNP0"/>
<feature type="domain" description="BACK" evidence="3">
    <location>
        <begin position="218"/>
        <end position="318"/>
    </location>
</feature>
<sequence>MDELMKRNPQKNPTQRELTCSVHFTNPKHKSDASSSSEEEVGSVTRLVSNPEDLELEHIFKKSPKPEDLLVKCTNRSLLEFGHNFENVPNWLDIKQPGKDPLSAVLRYMIETHMKTTVQIEINKMYFNCHLSVLQVYSKFFMDLNDLPLVVSLPEDRVSQRAFMLIYKWMLSDEPHLEREDIVAIYVAASYLRIESLLQHCWQYFDDCNCFNEDTACVLYVETLGMPALDVVRNLMLTRVQRFFLTFVATRNFLDLPVKHLHFLLDSNSICVNTEIEILFIIVRWLGHDWNKRCDHVTKLIKCIRFQSMPLWYLLCVRREESHELVLHLLKSPEVDGLINEAIAHITATMYDDGSSADQIQIGFGGQRQWIRDKSCDYHHLIGCPNTRDIRYKHFESYLLTLQQQSTDYWSKLQLLDLNDTQKCCQTGKVTLRDIYQRED</sequence>
<feature type="domain" description="BTB" evidence="2">
    <location>
        <begin position="116"/>
        <end position="209"/>
    </location>
</feature>
<dbReference type="AlphaFoldDB" id="B4MNP0"/>
<dbReference type="SMR" id="B4MNP0"/>
<dbReference type="OrthoDB" id="6350321at2759"/>